<dbReference type="AlphaFoldDB" id="A0A0P7X1N1"/>
<feature type="transmembrane region" description="Helical" evidence="1">
    <location>
        <begin position="40"/>
        <end position="58"/>
    </location>
</feature>
<sequence length="118" mass="12815">MTRTARRGCALSACLAVIVAVLLLQPLPEAVDFSLPHLDKLVHAAMFCTVALPAMLGLPRRWHGLVWGLVLAYSGLIELVQPYFGRGAEWADLAANGLGAGIALFLARVWRLKRAKLQ</sequence>
<evidence type="ECO:0000313" key="3">
    <source>
        <dbReference type="EMBL" id="CUX81416.1"/>
    </source>
</evidence>
<evidence type="ECO:0000313" key="4">
    <source>
        <dbReference type="EMBL" id="KPP94182.1"/>
    </source>
</evidence>
<organism evidence="4 5">
    <name type="scientific">Roseibaca calidilacus</name>
    <dbReference type="NCBI Taxonomy" id="1666912"/>
    <lineage>
        <taxon>Bacteria</taxon>
        <taxon>Pseudomonadati</taxon>
        <taxon>Pseudomonadota</taxon>
        <taxon>Alphaproteobacteria</taxon>
        <taxon>Rhodobacterales</taxon>
        <taxon>Paracoccaceae</taxon>
        <taxon>Roseinatronobacter</taxon>
    </lineage>
</organism>
<feature type="domain" description="VanZ-like" evidence="2">
    <location>
        <begin position="38"/>
        <end position="110"/>
    </location>
</feature>
<dbReference type="PATRIC" id="fig|1666912.4.peg.452"/>
<dbReference type="InterPro" id="IPR006976">
    <property type="entry name" value="VanZ-like"/>
</dbReference>
<dbReference type="Proteomes" id="UP000182045">
    <property type="component" value="Unassembled WGS sequence"/>
</dbReference>
<keyword evidence="1" id="KW-0812">Transmembrane</keyword>
<evidence type="ECO:0000313" key="5">
    <source>
        <dbReference type="Proteomes" id="UP000050413"/>
    </source>
</evidence>
<reference evidence="3 6" key="2">
    <citation type="submission" date="2016-01" db="EMBL/GenBank/DDBJ databases">
        <authorList>
            <person name="Varghese N."/>
        </authorList>
    </citation>
    <scope>NUCLEOTIDE SEQUENCE [LARGE SCALE GENOMIC DNA]</scope>
    <source>
        <strain evidence="3 6">HL-91</strain>
    </source>
</reference>
<feature type="transmembrane region" description="Helical" evidence="1">
    <location>
        <begin position="65"/>
        <end position="84"/>
    </location>
</feature>
<evidence type="ECO:0000259" key="2">
    <source>
        <dbReference type="Pfam" id="PF04892"/>
    </source>
</evidence>
<dbReference type="RefSeq" id="WP_072245989.1">
    <property type="nucleotide sequence ID" value="NZ_FBYC01000004.1"/>
</dbReference>
<dbReference type="EMBL" id="LJSG01000006">
    <property type="protein sequence ID" value="KPP94182.1"/>
    <property type="molecule type" value="Genomic_DNA"/>
</dbReference>
<feature type="transmembrane region" description="Helical" evidence="1">
    <location>
        <begin position="90"/>
        <end position="110"/>
    </location>
</feature>
<evidence type="ECO:0000313" key="6">
    <source>
        <dbReference type="Proteomes" id="UP000182045"/>
    </source>
</evidence>
<reference evidence="4 5" key="1">
    <citation type="submission" date="2015-09" db="EMBL/GenBank/DDBJ databases">
        <title>Identification and resolution of microdiversity through metagenomic sequencing of parallel consortia.</title>
        <authorList>
            <person name="Nelson W.C."/>
            <person name="Romine M.F."/>
            <person name="Lindemann S.R."/>
        </authorList>
    </citation>
    <scope>NUCLEOTIDE SEQUENCE [LARGE SCALE GENOMIC DNA]</scope>
    <source>
        <strain evidence="4">HL-91</strain>
    </source>
</reference>
<dbReference type="Pfam" id="PF04892">
    <property type="entry name" value="VanZ"/>
    <property type="match status" value="1"/>
</dbReference>
<keyword evidence="6" id="KW-1185">Reference proteome</keyword>
<gene>
    <name evidence="3" type="ORF">Ga0058931_1751</name>
    <name evidence="4" type="ORF">HLUCCA05_12745</name>
</gene>
<name>A0A0P7X1N1_9RHOB</name>
<accession>A0A0P7X1N1</accession>
<keyword evidence="1" id="KW-1133">Transmembrane helix</keyword>
<dbReference type="Proteomes" id="UP000050413">
    <property type="component" value="Unassembled WGS sequence"/>
</dbReference>
<comment type="caution">
    <text evidence="4">The sequence shown here is derived from an EMBL/GenBank/DDBJ whole genome shotgun (WGS) entry which is preliminary data.</text>
</comment>
<dbReference type="STRING" id="1666912.Ga0058931_1751"/>
<evidence type="ECO:0000256" key="1">
    <source>
        <dbReference type="SAM" id="Phobius"/>
    </source>
</evidence>
<dbReference type="EMBL" id="FBYC01000004">
    <property type="protein sequence ID" value="CUX81416.1"/>
    <property type="molecule type" value="Genomic_DNA"/>
</dbReference>
<proteinExistence type="predicted"/>
<protein>
    <submittedName>
        <fullName evidence="3 4">VanZ like family</fullName>
    </submittedName>
</protein>
<keyword evidence="1" id="KW-0472">Membrane</keyword>